<reference evidence="1 2" key="1">
    <citation type="journal article" date="2022" name="Plant J.">
        <title>Chromosome-level genome of Camellia lanceoleosa provides a valuable resource for understanding genome evolution and self-incompatibility.</title>
        <authorList>
            <person name="Gong W."/>
            <person name="Xiao S."/>
            <person name="Wang L."/>
            <person name="Liao Z."/>
            <person name="Chang Y."/>
            <person name="Mo W."/>
            <person name="Hu G."/>
            <person name="Li W."/>
            <person name="Zhao G."/>
            <person name="Zhu H."/>
            <person name="Hu X."/>
            <person name="Ji K."/>
            <person name="Xiang X."/>
            <person name="Song Q."/>
            <person name="Yuan D."/>
            <person name="Jin S."/>
            <person name="Zhang L."/>
        </authorList>
    </citation>
    <scope>NUCLEOTIDE SEQUENCE [LARGE SCALE GENOMIC DNA]</scope>
    <source>
        <strain evidence="1">SQ_2022a</strain>
    </source>
</reference>
<accession>A0ACC0I0W2</accession>
<evidence type="ECO:0000313" key="1">
    <source>
        <dbReference type="EMBL" id="KAI8018863.1"/>
    </source>
</evidence>
<evidence type="ECO:0000313" key="2">
    <source>
        <dbReference type="Proteomes" id="UP001060215"/>
    </source>
</evidence>
<comment type="caution">
    <text evidence="1">The sequence shown here is derived from an EMBL/GenBank/DDBJ whole genome shotgun (WGS) entry which is preliminary data.</text>
</comment>
<dbReference type="EMBL" id="CM045759">
    <property type="protein sequence ID" value="KAI8018863.1"/>
    <property type="molecule type" value="Genomic_DNA"/>
</dbReference>
<protein>
    <submittedName>
        <fullName evidence="1">Protein NETWORKED 2D</fullName>
    </submittedName>
</protein>
<dbReference type="Proteomes" id="UP001060215">
    <property type="component" value="Chromosome 2"/>
</dbReference>
<organism evidence="1 2">
    <name type="scientific">Camellia lanceoleosa</name>
    <dbReference type="NCBI Taxonomy" id="1840588"/>
    <lineage>
        <taxon>Eukaryota</taxon>
        <taxon>Viridiplantae</taxon>
        <taxon>Streptophyta</taxon>
        <taxon>Embryophyta</taxon>
        <taxon>Tracheophyta</taxon>
        <taxon>Spermatophyta</taxon>
        <taxon>Magnoliopsida</taxon>
        <taxon>eudicotyledons</taxon>
        <taxon>Gunneridae</taxon>
        <taxon>Pentapetalae</taxon>
        <taxon>asterids</taxon>
        <taxon>Ericales</taxon>
        <taxon>Theaceae</taxon>
        <taxon>Camellia</taxon>
    </lineage>
</organism>
<sequence length="284" mass="32539">MPRPKDGSINSGELKAAVRDDKNGQVGYIDFGELKAAVGDDKSGQQSISPIEEKLRTNIDALLDENLDFWLRFSTSFHQIQKFKTGFQDLQAKISKFKEKEKSSQEGNVNATTNIKSDLWPIYKHLREIRTELTLWIEQSISLKDELQREFSSLCNIQEEITNALTKGTKEEEMLFTSHDAAQFQGEDVNMKQKNNKVRDELQTGLDHVTTLQHKIKKTLAKLDKKFDISGSKNNNQPQLRHSTSRTQVPLRSFIFGTKPKKMTSIFACMHHRKYHDLRAGLSL</sequence>
<proteinExistence type="predicted"/>
<keyword evidence="2" id="KW-1185">Reference proteome</keyword>
<name>A0ACC0I0W2_9ERIC</name>
<gene>
    <name evidence="1" type="ORF">LOK49_LG04G01564</name>
</gene>